<dbReference type="EMBL" id="JADLKB010000040">
    <property type="protein sequence ID" value="MBF8738394.1"/>
    <property type="molecule type" value="Genomic_DNA"/>
</dbReference>
<accession>A0AAW4C4X3</accession>
<dbReference type="Pfam" id="PF08786">
    <property type="entry name" value="DcrB"/>
    <property type="match status" value="1"/>
</dbReference>
<protein>
    <submittedName>
        <fullName evidence="1">DcrB-related protein</fullName>
    </submittedName>
</protein>
<evidence type="ECO:0000313" key="2">
    <source>
        <dbReference type="Proteomes" id="UP000639504"/>
    </source>
</evidence>
<dbReference type="Proteomes" id="UP000639504">
    <property type="component" value="Unassembled WGS sequence"/>
</dbReference>
<sequence length="164" mass="18145">MQIDLQPPSNQYYFMVNQSRRTTDISAVSVAAASDLGEEAPEDLTLNMLRFRARDTTLVMARSPVANDKTLDQAIDDQLRMLRKKSGAMTITPTKIARLGGGEHSVEAREMAIEFKVGDKPNFQLQAACMILGQQRLLVINYSKSTCHSTSIKPTRTKKIGACP</sequence>
<comment type="caution">
    <text evidence="1">The sequence shown here is derived from an EMBL/GenBank/DDBJ whole genome shotgun (WGS) entry which is preliminary data.</text>
</comment>
<reference evidence="1" key="1">
    <citation type="submission" date="2020-10" db="EMBL/GenBank/DDBJ databases">
        <title>Genome sequences of Pseudomonas isolates.</title>
        <authorList>
            <person name="Wessels L."/>
            <person name="Reich F."/>
            <person name="Hammerl J."/>
        </authorList>
    </citation>
    <scope>NUCLEOTIDE SEQUENCE</scope>
    <source>
        <strain evidence="1">20-MO00640-0</strain>
    </source>
</reference>
<proteinExistence type="predicted"/>
<dbReference type="Gene3D" id="3.40.1000.10">
    <property type="entry name" value="Mog1/PsbP, alpha/beta/alpha sandwich"/>
    <property type="match status" value="1"/>
</dbReference>
<dbReference type="RefSeq" id="WP_196183556.1">
    <property type="nucleotide sequence ID" value="NZ_JADLJW010000036.1"/>
</dbReference>
<dbReference type="InterPro" id="IPR014894">
    <property type="entry name" value="DcrB/EagT6"/>
</dbReference>
<dbReference type="AlphaFoldDB" id="A0AAW4C4X3"/>
<evidence type="ECO:0000313" key="1">
    <source>
        <dbReference type="EMBL" id="MBF8738394.1"/>
    </source>
</evidence>
<name>A0AAW4C4X3_PSEPU</name>
<gene>
    <name evidence="1" type="ORF">IR015_23595</name>
</gene>
<organism evidence="1 2">
    <name type="scientific">Pseudomonas putida</name>
    <name type="common">Arthrobacter siderocapsulatus</name>
    <dbReference type="NCBI Taxonomy" id="303"/>
    <lineage>
        <taxon>Bacteria</taxon>
        <taxon>Pseudomonadati</taxon>
        <taxon>Pseudomonadota</taxon>
        <taxon>Gammaproteobacteria</taxon>
        <taxon>Pseudomonadales</taxon>
        <taxon>Pseudomonadaceae</taxon>
        <taxon>Pseudomonas</taxon>
    </lineage>
</organism>
<dbReference type="SUPFAM" id="SSF55724">
    <property type="entry name" value="Mog1p/PsbP-like"/>
    <property type="match status" value="1"/>
</dbReference>
<dbReference type="InterPro" id="IPR016123">
    <property type="entry name" value="Mog1/PsbP_a/b/a-sand"/>
</dbReference>